<evidence type="ECO:0000256" key="4">
    <source>
        <dbReference type="SAM" id="Phobius"/>
    </source>
</evidence>
<keyword evidence="4" id="KW-0812">Transmembrane</keyword>
<dbReference type="InterPro" id="IPR036852">
    <property type="entry name" value="Peptidase_S8/S53_dom_sf"/>
</dbReference>
<dbReference type="SUPFAM" id="SSF52743">
    <property type="entry name" value="Subtilisin-like"/>
    <property type="match status" value="1"/>
</dbReference>
<evidence type="ECO:0000256" key="2">
    <source>
        <dbReference type="ARBA" id="ARBA00022729"/>
    </source>
</evidence>
<dbReference type="GO" id="GO:0006508">
    <property type="term" value="P:proteolysis"/>
    <property type="evidence" value="ECO:0007669"/>
    <property type="project" value="UniProtKB-KW"/>
</dbReference>
<keyword evidence="4" id="KW-1133">Transmembrane helix</keyword>
<dbReference type="Proteomes" id="UP001327560">
    <property type="component" value="Chromosome 3"/>
</dbReference>
<dbReference type="AlphaFoldDB" id="A0AAQ3K2J0"/>
<dbReference type="EMBL" id="CP136892">
    <property type="protein sequence ID" value="WOL00834.1"/>
    <property type="molecule type" value="Genomic_DNA"/>
</dbReference>
<evidence type="ECO:0000313" key="6">
    <source>
        <dbReference type="Proteomes" id="UP001327560"/>
    </source>
</evidence>
<feature type="transmembrane region" description="Helical" evidence="4">
    <location>
        <begin position="191"/>
        <end position="208"/>
    </location>
</feature>
<sequence length="410" mass="45567">MKPEWGNERQPTSRAVELPEHKQGGRTPVGEDERRSGGRELPVGEDECQSRGSWEGNRRNGEREPSSVKVWEAWRKIGEERESVKSIENKVVIVTAHDYPWPIRIEDDCLVVASPLGRPAFVMGLVFHPLEKKLMTKAATLIDRLESCVRQQALLLRSRRQHCKSQQSDTMEKDEEVSQDYKKEAVTMAKVAVLLFLVIIACAGDLVSCNQTYIMHMNPDCRPMVHPTHADYSYAILDLYPDPVYELHTTRSPQFLRLTLDADAASSTTALPRPIQAVEAASHDVFIVVLNTARRRPELRKGFRATTVTARDGIVLGKPKEYDSPWDQYGHETNTTSTAAGSTVANASFLGYAVEIARSMAIDARVTAYKVCGASGCFGSDILTRMEVAIFDDANILSLSLSGGSAPYKK</sequence>
<feature type="compositionally biased region" description="Basic and acidic residues" evidence="3">
    <location>
        <begin position="17"/>
        <end position="38"/>
    </location>
</feature>
<protein>
    <submittedName>
        <fullName evidence="5">Subtilisin-like protease SBT1.8</fullName>
    </submittedName>
</protein>
<keyword evidence="4" id="KW-0472">Membrane</keyword>
<reference evidence="5 6" key="1">
    <citation type="submission" date="2023-10" db="EMBL/GenBank/DDBJ databases">
        <title>Chromosome-scale genome assembly provides insights into flower coloration mechanisms of Canna indica.</title>
        <authorList>
            <person name="Li C."/>
        </authorList>
    </citation>
    <scope>NUCLEOTIDE SEQUENCE [LARGE SCALE GENOMIC DNA]</scope>
    <source>
        <tissue evidence="5">Flower</tissue>
    </source>
</reference>
<keyword evidence="5" id="KW-0645">Protease</keyword>
<keyword evidence="5" id="KW-0378">Hydrolase</keyword>
<accession>A0AAQ3K2J0</accession>
<organism evidence="5 6">
    <name type="scientific">Canna indica</name>
    <name type="common">Indian-shot</name>
    <dbReference type="NCBI Taxonomy" id="4628"/>
    <lineage>
        <taxon>Eukaryota</taxon>
        <taxon>Viridiplantae</taxon>
        <taxon>Streptophyta</taxon>
        <taxon>Embryophyta</taxon>
        <taxon>Tracheophyta</taxon>
        <taxon>Spermatophyta</taxon>
        <taxon>Magnoliopsida</taxon>
        <taxon>Liliopsida</taxon>
        <taxon>Zingiberales</taxon>
        <taxon>Cannaceae</taxon>
        <taxon>Canna</taxon>
    </lineage>
</organism>
<dbReference type="GO" id="GO:0004252">
    <property type="term" value="F:serine-type endopeptidase activity"/>
    <property type="evidence" value="ECO:0007669"/>
    <property type="project" value="InterPro"/>
</dbReference>
<name>A0AAQ3K2J0_9LILI</name>
<dbReference type="InterPro" id="IPR045051">
    <property type="entry name" value="SBT"/>
</dbReference>
<gene>
    <name evidence="5" type="ORF">Cni_G09547</name>
</gene>
<dbReference type="PANTHER" id="PTHR10795">
    <property type="entry name" value="PROPROTEIN CONVERTASE SUBTILISIN/KEXIN"/>
    <property type="match status" value="1"/>
</dbReference>
<comment type="similarity">
    <text evidence="1">Belongs to the peptidase S8 family.</text>
</comment>
<keyword evidence="2" id="KW-0732">Signal</keyword>
<dbReference type="Gene3D" id="3.40.50.200">
    <property type="entry name" value="Peptidase S8/S53 domain"/>
    <property type="match status" value="1"/>
</dbReference>
<keyword evidence="6" id="KW-1185">Reference proteome</keyword>
<evidence type="ECO:0000256" key="1">
    <source>
        <dbReference type="ARBA" id="ARBA00011073"/>
    </source>
</evidence>
<proteinExistence type="inferred from homology"/>
<evidence type="ECO:0000313" key="5">
    <source>
        <dbReference type="EMBL" id="WOL00834.1"/>
    </source>
</evidence>
<feature type="region of interest" description="Disordered" evidence="3">
    <location>
        <begin position="1"/>
        <end position="62"/>
    </location>
</feature>
<evidence type="ECO:0000256" key="3">
    <source>
        <dbReference type="SAM" id="MobiDB-lite"/>
    </source>
</evidence>